<dbReference type="InterPro" id="IPR050491">
    <property type="entry name" value="AmpC-like"/>
</dbReference>
<proteinExistence type="predicted"/>
<reference evidence="3 4" key="1">
    <citation type="submission" date="2019-03" db="EMBL/GenBank/DDBJ databases">
        <title>Draft genome sequences of novel Actinobacteria.</title>
        <authorList>
            <person name="Sahin N."/>
            <person name="Ay H."/>
            <person name="Saygin H."/>
        </authorList>
    </citation>
    <scope>NUCLEOTIDE SEQUENCE [LARGE SCALE GENOMIC DNA]</scope>
    <source>
        <strain evidence="3 4">DSM 41900</strain>
    </source>
</reference>
<dbReference type="Gene3D" id="3.40.710.10">
    <property type="entry name" value="DD-peptidase/beta-lactamase superfamily"/>
    <property type="match status" value="1"/>
</dbReference>
<feature type="domain" description="Beta-lactamase-related" evidence="1">
    <location>
        <begin position="16"/>
        <end position="338"/>
    </location>
</feature>
<dbReference type="RefSeq" id="WP_132815477.1">
    <property type="nucleotide sequence ID" value="NZ_SMKI01000005.1"/>
</dbReference>
<feature type="domain" description="DUF7586" evidence="2">
    <location>
        <begin position="355"/>
        <end position="439"/>
    </location>
</feature>
<accession>A0A4R4TPT9</accession>
<keyword evidence="3" id="KW-0378">Hydrolase</keyword>
<protein>
    <submittedName>
        <fullName evidence="3">Class A beta-lactamase-related serine hydrolase</fullName>
    </submittedName>
</protein>
<name>A0A4R4TPT9_9ACTN</name>
<evidence type="ECO:0000259" key="2">
    <source>
        <dbReference type="Pfam" id="PF24491"/>
    </source>
</evidence>
<dbReference type="InterPro" id="IPR012338">
    <property type="entry name" value="Beta-lactam/transpept-like"/>
</dbReference>
<dbReference type="GO" id="GO:0016787">
    <property type="term" value="F:hydrolase activity"/>
    <property type="evidence" value="ECO:0007669"/>
    <property type="project" value="UniProtKB-KW"/>
</dbReference>
<dbReference type="Proteomes" id="UP000295345">
    <property type="component" value="Unassembled WGS sequence"/>
</dbReference>
<dbReference type="Pfam" id="PF24491">
    <property type="entry name" value="DUF7586"/>
    <property type="match status" value="1"/>
</dbReference>
<organism evidence="3 4">
    <name type="scientific">Streptomyces hainanensis</name>
    <dbReference type="NCBI Taxonomy" id="402648"/>
    <lineage>
        <taxon>Bacteria</taxon>
        <taxon>Bacillati</taxon>
        <taxon>Actinomycetota</taxon>
        <taxon>Actinomycetes</taxon>
        <taxon>Kitasatosporales</taxon>
        <taxon>Streptomycetaceae</taxon>
        <taxon>Streptomyces</taxon>
    </lineage>
</organism>
<evidence type="ECO:0000259" key="1">
    <source>
        <dbReference type="Pfam" id="PF00144"/>
    </source>
</evidence>
<comment type="caution">
    <text evidence="3">The sequence shown here is derived from an EMBL/GenBank/DDBJ whole genome shotgun (WGS) entry which is preliminary data.</text>
</comment>
<evidence type="ECO:0000313" key="4">
    <source>
        <dbReference type="Proteomes" id="UP000295345"/>
    </source>
</evidence>
<dbReference type="Pfam" id="PF00144">
    <property type="entry name" value="Beta-lactamase"/>
    <property type="match status" value="1"/>
</dbReference>
<evidence type="ECO:0000313" key="3">
    <source>
        <dbReference type="EMBL" id="TDC80167.1"/>
    </source>
</evidence>
<dbReference type="PANTHER" id="PTHR46825">
    <property type="entry name" value="D-ALANYL-D-ALANINE-CARBOXYPEPTIDASE/ENDOPEPTIDASE AMPH"/>
    <property type="match status" value="1"/>
</dbReference>
<dbReference type="EMBL" id="SMKI01000005">
    <property type="protein sequence ID" value="TDC80167.1"/>
    <property type="molecule type" value="Genomic_DNA"/>
</dbReference>
<dbReference type="InterPro" id="IPR056008">
    <property type="entry name" value="DUF7586"/>
</dbReference>
<dbReference type="SUPFAM" id="SSF56601">
    <property type="entry name" value="beta-lactamase/transpeptidase-like"/>
    <property type="match status" value="1"/>
</dbReference>
<dbReference type="AlphaFoldDB" id="A0A4R4TPT9"/>
<gene>
    <name evidence="3" type="ORF">E1283_00860</name>
</gene>
<dbReference type="InterPro" id="IPR001466">
    <property type="entry name" value="Beta-lactam-related"/>
</dbReference>
<dbReference type="PANTHER" id="PTHR46825:SF7">
    <property type="entry name" value="D-ALANYL-D-ALANINE CARBOXYPEPTIDASE"/>
    <property type="match status" value="1"/>
</dbReference>
<keyword evidence="4" id="KW-1185">Reference proteome</keyword>
<dbReference type="OrthoDB" id="3863176at2"/>
<sequence length="463" mass="49543">MTGHEDGLLAETARALDRRLATAQATGRAPSMVAAVARDRRVVWRGARGELPAGVEPEDVQYRIGSITKTLTAVQVLRLRDEGLLDLADRIGAHVDTPHGGDATIAQLLAHTGGLAAEARGPWWERTPGELRPELADVFGEHPRKHPEGRRFHYSNPGYALLGALVERLRGRPWAEALRDEVLLPLGMTRTGTAPEEPHARGWAVHPYADVRQPEPTEDIGRMAPAGQLWSTTADLARFAAFLSLGGRDDVLADGTLAEMRRPAAPPEPEGWNGGYGLGVQLLRQDGRLLVGHGGSMPGFVASLWASPEERVAAVVFANVTSGAATGALGTRLIAEVLEREPTLPEPWRPDPDPDPALVALTGPWYWGTAPFELRLRPGRVLDLTPAGGGPGRGAAFRPETDGTWTGLTGYYAGETLRVGHAADGRVDHLDVGTFVFTRTPYDPAAPVPGGARPWGASEGGRR</sequence>